<keyword evidence="4" id="KW-1185">Reference proteome</keyword>
<dbReference type="PATRIC" id="fig|660596.6.peg.1529"/>
<evidence type="ECO:0000313" key="2">
    <source>
        <dbReference type="EMBL" id="EHU01176.1"/>
    </source>
</evidence>
<dbReference type="RefSeq" id="WP_006118872.1">
    <property type="nucleotide sequence ID" value="NZ_AHIE01000009.1"/>
</dbReference>
<dbReference type="STRING" id="660596.DSJ_10865"/>
<protein>
    <submittedName>
        <fullName evidence="2">Uncharacterized protein</fullName>
    </submittedName>
</protein>
<sequence>MIPITAVPVERDDEYGFWTHPAFDALCGDREGVPAAEFNEWLAINGLEYSMDELCFCSYELAQAEYEINGSFTQWQPEPPAGEGWFIGSIHDTEDGPVCIWFRHIEGGAA</sequence>
<dbReference type="EMBL" id="CP017581">
    <property type="protein sequence ID" value="ARF49792.1"/>
    <property type="molecule type" value="Genomic_DNA"/>
</dbReference>
<dbReference type="EMBL" id="AHIE01000009">
    <property type="protein sequence ID" value="EHU01176.1"/>
    <property type="molecule type" value="Genomic_DNA"/>
</dbReference>
<evidence type="ECO:0000313" key="3">
    <source>
        <dbReference type="Proteomes" id="UP000005050"/>
    </source>
</evidence>
<reference evidence="1 4" key="3">
    <citation type="submission" date="2016-10" db="EMBL/GenBank/DDBJ databases">
        <title>Complete Genome Assembly of Pantoea stewartii subsp. stewartii DC283, a Corn Pathogen.</title>
        <authorList>
            <person name="Duong D.A."/>
            <person name="Stevens A.M."/>
            <person name="Jensen R.V."/>
        </authorList>
    </citation>
    <scope>NUCLEOTIDE SEQUENCE [LARGE SCALE GENOMIC DNA]</scope>
    <source>
        <strain evidence="1 4">DC283</strain>
    </source>
</reference>
<accession>H3RC12</accession>
<dbReference type="KEGG" id="pstw:DSJ_10865"/>
<proteinExistence type="predicted"/>
<evidence type="ECO:0000313" key="4">
    <source>
        <dbReference type="Proteomes" id="UP000192380"/>
    </source>
</evidence>
<reference evidence="2" key="2">
    <citation type="submission" date="2012-01" db="EMBL/GenBank/DDBJ databases">
        <authorList>
            <person name="Biehl B.S."/>
            <person name="Ding Y."/>
            <person name="Dugan-Rocha S.P."/>
            <person name="Gibbs R.A."/>
            <person name="Glasner J.D."/>
            <person name="Kovar C."/>
            <person name="Muzny D.M."/>
            <person name="Neeno-Eckwall E.C."/>
            <person name="Perna N.T."/>
            <person name="Qin X."/>
            <person name="von Bodman S.B."/>
            <person name="Weinstock G.M."/>
        </authorList>
    </citation>
    <scope>NUCLEOTIDE SEQUENCE</scope>
    <source>
        <strain evidence="2">DC283</strain>
    </source>
</reference>
<dbReference type="OrthoDB" id="6684064at2"/>
<evidence type="ECO:0000313" key="1">
    <source>
        <dbReference type="EMBL" id="ARF49792.1"/>
    </source>
</evidence>
<name>H3RC12_PANSE</name>
<dbReference type="Proteomes" id="UP000192380">
    <property type="component" value="Chromosome"/>
</dbReference>
<dbReference type="Proteomes" id="UP000005050">
    <property type="component" value="Unassembled WGS sequence"/>
</dbReference>
<organism evidence="2 3">
    <name type="scientific">Pantoea stewartii subsp. stewartii DC283</name>
    <dbReference type="NCBI Taxonomy" id="660596"/>
    <lineage>
        <taxon>Bacteria</taxon>
        <taxon>Pseudomonadati</taxon>
        <taxon>Pseudomonadota</taxon>
        <taxon>Gammaproteobacteria</taxon>
        <taxon>Enterobacterales</taxon>
        <taxon>Erwiniaceae</taxon>
        <taxon>Pantoea</taxon>
    </lineage>
</organism>
<gene>
    <name evidence="2" type="ORF">CKS_4275</name>
    <name evidence="1" type="ORF">DSJ_10865</name>
</gene>
<reference evidence="2 3" key="1">
    <citation type="journal article" date="2012" name="Mol. Microbiol.">
        <title>The genetic and structural basis of two distinct terminal side branch residues in stewartan and amylovoran exopolysaccharides and their potential role in host adaptation.</title>
        <authorList>
            <person name="Wang X."/>
            <person name="Yang F."/>
            <person name="von Bodman S.B."/>
        </authorList>
    </citation>
    <scope>NUCLEOTIDE SEQUENCE [LARGE SCALE GENOMIC DNA]</scope>
    <source>
        <strain evidence="2 3">DC283</strain>
    </source>
</reference>
<dbReference type="AlphaFoldDB" id="H3RC12"/>